<evidence type="ECO:0000259" key="2">
    <source>
        <dbReference type="PROSITE" id="PS50234"/>
    </source>
</evidence>
<dbReference type="AlphaFoldDB" id="Q1K438"/>
<keyword evidence="4" id="KW-1185">Reference proteome</keyword>
<dbReference type="InterPro" id="IPR050768">
    <property type="entry name" value="UPF0353/GerABKA_families"/>
</dbReference>
<feature type="transmembrane region" description="Helical" evidence="1">
    <location>
        <begin position="304"/>
        <end position="322"/>
    </location>
</feature>
<dbReference type="SMART" id="SM00327">
    <property type="entry name" value="VWA"/>
    <property type="match status" value="1"/>
</dbReference>
<reference evidence="3" key="2">
    <citation type="submission" date="2006-05" db="EMBL/GenBank/DDBJ databases">
        <title>Sequencing of the draft genome and assembly of Desulfuromonas acetoxidans DSM 684.</title>
        <authorList>
            <consortium name="US DOE Joint Genome Institute (JGI-PGF)"/>
            <person name="Copeland A."/>
            <person name="Lucas S."/>
            <person name="Lapidus A."/>
            <person name="Barry K."/>
            <person name="Detter J.C."/>
            <person name="Glavina del Rio T."/>
            <person name="Hammon N."/>
            <person name="Israni S."/>
            <person name="Dalin E."/>
            <person name="Tice H."/>
            <person name="Bruce D."/>
            <person name="Pitluck S."/>
            <person name="Richardson P."/>
        </authorList>
    </citation>
    <scope>NUCLEOTIDE SEQUENCE [LARGE SCALE GENOMIC DNA]</scope>
    <source>
        <strain evidence="3">DSM 684</strain>
    </source>
</reference>
<accession>Q1K438</accession>
<dbReference type="OrthoDB" id="6206554at2"/>
<comment type="caution">
    <text evidence="3">The sequence shown here is derived from an EMBL/GenBank/DDBJ whole genome shotgun (WGS) entry which is preliminary data.</text>
</comment>
<feature type="domain" description="VWFA" evidence="2">
    <location>
        <begin position="91"/>
        <end position="285"/>
    </location>
</feature>
<reference evidence="3" key="1">
    <citation type="submission" date="2006-05" db="EMBL/GenBank/DDBJ databases">
        <title>Annotation of the draft genome assembly of Desulfuromonas acetoxidans DSM 684.</title>
        <authorList>
            <consortium name="US DOE Joint Genome Institute (JGI-ORNL)"/>
            <person name="Larimer F."/>
            <person name="Land M."/>
            <person name="Hauser L."/>
        </authorList>
    </citation>
    <scope>NUCLEOTIDE SEQUENCE [LARGE SCALE GENOMIC DNA]</scope>
    <source>
        <strain evidence="3">DSM 684</strain>
    </source>
</reference>
<dbReference type="InterPro" id="IPR002035">
    <property type="entry name" value="VWF_A"/>
</dbReference>
<keyword evidence="1" id="KW-0812">Transmembrane</keyword>
<dbReference type="Pfam" id="PF00092">
    <property type="entry name" value="VWA"/>
    <property type="match status" value="1"/>
</dbReference>
<sequence length="329" mass="36310">MIAFAWPWALALLPLPYLVYRLVPRARQNNDAALWVPTLSPYQGASQHSGVKPQRRWLKWLTILGWVLLVLSCTRPQWLGDPIELPVSGRDLMLAVDLSGSMRTDDFQLSGRSVDRLTALKAVAGAFIDQRQGDRIGLILFGEQPYIQAPLTFDHNTVTRLLHEAVVGLAGNKTAIGDAIGLAVKRLRKDPQAKNVLILLTDGASNSGSLDPLKAAKLAAQRGLKVYTIGIGAEAVEVGSFFFKRTVNPSLDLDEKTLKAIAETTGGRYFRARDTEELAQIYQQLDQLEPVEKDKQVYRPYTDLYLYPLAAALITALLIGAAHGREERA</sequence>
<organism evidence="3 4">
    <name type="scientific">Desulfuromonas acetoxidans (strain DSM 684 / 11070)</name>
    <dbReference type="NCBI Taxonomy" id="281689"/>
    <lineage>
        <taxon>Bacteria</taxon>
        <taxon>Pseudomonadati</taxon>
        <taxon>Thermodesulfobacteriota</taxon>
        <taxon>Desulfuromonadia</taxon>
        <taxon>Desulfuromonadales</taxon>
        <taxon>Desulfuromonadaceae</taxon>
        <taxon>Desulfuromonas</taxon>
    </lineage>
</organism>
<dbReference type="PROSITE" id="PS50234">
    <property type="entry name" value="VWFA"/>
    <property type="match status" value="1"/>
</dbReference>
<dbReference type="Gene3D" id="3.40.50.410">
    <property type="entry name" value="von Willebrand factor, type A domain"/>
    <property type="match status" value="1"/>
</dbReference>
<dbReference type="PANTHER" id="PTHR22550">
    <property type="entry name" value="SPORE GERMINATION PROTEIN"/>
    <property type="match status" value="1"/>
</dbReference>
<evidence type="ECO:0000256" key="1">
    <source>
        <dbReference type="SAM" id="Phobius"/>
    </source>
</evidence>
<dbReference type="InterPro" id="IPR036465">
    <property type="entry name" value="vWFA_dom_sf"/>
</dbReference>
<keyword evidence="1" id="KW-1133">Transmembrane helix</keyword>
<name>Q1K438_DESA6</name>
<dbReference type="PANTHER" id="PTHR22550:SF18">
    <property type="entry name" value="VWFA DOMAIN-CONTAINING PROTEIN"/>
    <property type="match status" value="1"/>
</dbReference>
<dbReference type="EMBL" id="AAEW02000001">
    <property type="protein sequence ID" value="EAT17265.1"/>
    <property type="molecule type" value="Genomic_DNA"/>
</dbReference>
<dbReference type="Proteomes" id="UP000005695">
    <property type="component" value="Unassembled WGS sequence"/>
</dbReference>
<dbReference type="CDD" id="cd01467">
    <property type="entry name" value="vWA_BatA_type"/>
    <property type="match status" value="1"/>
</dbReference>
<dbReference type="SUPFAM" id="SSF53300">
    <property type="entry name" value="vWA-like"/>
    <property type="match status" value="1"/>
</dbReference>
<dbReference type="InterPro" id="IPR033881">
    <property type="entry name" value="vWA_BatA_type"/>
</dbReference>
<proteinExistence type="predicted"/>
<keyword evidence="1" id="KW-0472">Membrane</keyword>
<dbReference type="RefSeq" id="WP_005997520.1">
    <property type="nucleotide sequence ID" value="NZ_AAEW02000001.1"/>
</dbReference>
<evidence type="ECO:0000313" key="4">
    <source>
        <dbReference type="Proteomes" id="UP000005695"/>
    </source>
</evidence>
<evidence type="ECO:0000313" key="3">
    <source>
        <dbReference type="EMBL" id="EAT17265.1"/>
    </source>
</evidence>
<protein>
    <submittedName>
        <fullName evidence="3">von Willebrand factor, type A</fullName>
    </submittedName>
</protein>
<gene>
    <name evidence="3" type="ORF">Dace_3131</name>
</gene>